<dbReference type="Proteomes" id="UP000198838">
    <property type="component" value="Unassembled WGS sequence"/>
</dbReference>
<keyword evidence="5 6" id="KW-0378">Hydrolase</keyword>
<feature type="active site" evidence="6">
    <location>
        <position position="33"/>
    </location>
</feature>
<dbReference type="PIRSF" id="PIRSF005520">
    <property type="entry name" value="UCP005520"/>
    <property type="match status" value="1"/>
</dbReference>
<dbReference type="OrthoDB" id="46571at2"/>
<keyword evidence="6" id="KW-0460">Magnesium</keyword>
<accession>A0A1I0WHJ4</accession>
<dbReference type="InterPro" id="IPR008226">
    <property type="entry name" value="Mini3_fam"/>
</dbReference>
<name>A0A1I0WHJ4_9FIRM</name>
<evidence type="ECO:0000313" key="9">
    <source>
        <dbReference type="Proteomes" id="UP000198838"/>
    </source>
</evidence>
<evidence type="ECO:0000259" key="7">
    <source>
        <dbReference type="Pfam" id="PF00636"/>
    </source>
</evidence>
<dbReference type="CDD" id="cd00593">
    <property type="entry name" value="RIBOc"/>
    <property type="match status" value="1"/>
</dbReference>
<keyword evidence="1 6" id="KW-0690">Ribosome biogenesis</keyword>
<dbReference type="GO" id="GO:0005737">
    <property type="term" value="C:cytoplasm"/>
    <property type="evidence" value="ECO:0007669"/>
    <property type="project" value="UniProtKB-SubCell"/>
</dbReference>
<dbReference type="GO" id="GO:0006364">
    <property type="term" value="P:rRNA processing"/>
    <property type="evidence" value="ECO:0007669"/>
    <property type="project" value="UniProtKB-UniRule"/>
</dbReference>
<dbReference type="InterPro" id="IPR036389">
    <property type="entry name" value="RNase_III_sf"/>
</dbReference>
<gene>
    <name evidence="6" type="primary">mrnC</name>
    <name evidence="8" type="ORF">SAMN05216249_10486</name>
</gene>
<dbReference type="AlphaFoldDB" id="A0A1I0WHJ4"/>
<proteinExistence type="inferred from homology"/>
<reference evidence="8 9" key="1">
    <citation type="submission" date="2016-10" db="EMBL/GenBank/DDBJ databases">
        <authorList>
            <person name="de Groot N.N."/>
        </authorList>
    </citation>
    <scope>NUCLEOTIDE SEQUENCE [LARGE SCALE GENOMIC DNA]</scope>
    <source>
        <strain evidence="8 9">DSM 5522</strain>
    </source>
</reference>
<dbReference type="Gene3D" id="1.10.1520.10">
    <property type="entry name" value="Ribonuclease III domain"/>
    <property type="match status" value="1"/>
</dbReference>
<sequence>MDKSINNEIAGYFDIELKPLETYSPLTLAFLGDGVFEMVIRSIYVNKGNKSVNKLNKDTSDIAKAVTQSKMIEGLETFLTKEEEAVYKRGRNAKSATSAKNAPIGDYRKATGLEALMGYLYLKGDNKRILELIKKGLEIIDKA</sequence>
<dbReference type="Pfam" id="PF00636">
    <property type="entry name" value="Ribonuclease_3"/>
    <property type="match status" value="1"/>
</dbReference>
<dbReference type="GO" id="GO:0019843">
    <property type="term" value="F:rRNA binding"/>
    <property type="evidence" value="ECO:0007669"/>
    <property type="project" value="UniProtKB-UniRule"/>
</dbReference>
<dbReference type="EC" id="3.1.26.-" evidence="6"/>
<comment type="similarity">
    <text evidence="6">Belongs to the MrnC RNase family.</text>
</comment>
<dbReference type="GO" id="GO:0004525">
    <property type="term" value="F:ribonuclease III activity"/>
    <property type="evidence" value="ECO:0007669"/>
    <property type="project" value="InterPro"/>
</dbReference>
<comment type="cofactor">
    <cofactor evidence="6">
        <name>Mg(2+)</name>
        <dbReference type="ChEBI" id="CHEBI:18420"/>
    </cofactor>
</comment>
<keyword evidence="4 6" id="KW-0255">Endonuclease</keyword>
<comment type="function">
    <text evidence="6">Involved in correct processing of both the 5' and 3' ends of 23S rRNA precursor. Processes 30S rRNA precursor transcript even in absence of ribonuclease 3 (Rnc); Rnc processes 30S rRNA into smaller rRNA precursors.</text>
</comment>
<keyword evidence="6" id="KW-0963">Cytoplasm</keyword>
<feature type="domain" description="RNase III" evidence="7">
    <location>
        <begin position="27"/>
        <end position="124"/>
    </location>
</feature>
<dbReference type="STRING" id="1120918.SAMN05216249_10486"/>
<keyword evidence="6" id="KW-0694">RNA-binding</keyword>
<keyword evidence="6" id="KW-0699">rRNA-binding</keyword>
<dbReference type="SUPFAM" id="SSF69065">
    <property type="entry name" value="RNase III domain-like"/>
    <property type="match status" value="1"/>
</dbReference>
<dbReference type="InterPro" id="IPR000999">
    <property type="entry name" value="RNase_III_dom"/>
</dbReference>
<comment type="subcellular location">
    <subcellularLocation>
        <location evidence="6">Cytoplasm</location>
    </subcellularLocation>
</comment>
<evidence type="ECO:0000256" key="5">
    <source>
        <dbReference type="ARBA" id="ARBA00022801"/>
    </source>
</evidence>
<dbReference type="EMBL" id="FOJY01000004">
    <property type="protein sequence ID" value="SFA88219.1"/>
    <property type="molecule type" value="Genomic_DNA"/>
</dbReference>
<evidence type="ECO:0000256" key="4">
    <source>
        <dbReference type="ARBA" id="ARBA00022759"/>
    </source>
</evidence>
<dbReference type="RefSeq" id="WP_092870804.1">
    <property type="nucleotide sequence ID" value="NZ_FOJY01000004.1"/>
</dbReference>
<evidence type="ECO:0000313" key="8">
    <source>
        <dbReference type="EMBL" id="SFA88219.1"/>
    </source>
</evidence>
<dbReference type="PANTHER" id="PTHR34276:SF1">
    <property type="entry name" value="MINI-RIBONUCLEASE 3"/>
    <property type="match status" value="1"/>
</dbReference>
<keyword evidence="3 6" id="KW-0540">Nuclease</keyword>
<evidence type="ECO:0000256" key="6">
    <source>
        <dbReference type="HAMAP-Rule" id="MF_01468"/>
    </source>
</evidence>
<keyword evidence="2 6" id="KW-0698">rRNA processing</keyword>
<evidence type="ECO:0000256" key="2">
    <source>
        <dbReference type="ARBA" id="ARBA00022552"/>
    </source>
</evidence>
<dbReference type="PANTHER" id="PTHR34276">
    <property type="entry name" value="MINI-RIBONUCLEASE 3"/>
    <property type="match status" value="1"/>
</dbReference>
<dbReference type="HAMAP" id="MF_01468">
    <property type="entry name" value="RNase_Mini_III"/>
    <property type="match status" value="1"/>
</dbReference>
<organism evidence="8 9">
    <name type="scientific">Acetitomaculum ruminis DSM 5522</name>
    <dbReference type="NCBI Taxonomy" id="1120918"/>
    <lineage>
        <taxon>Bacteria</taxon>
        <taxon>Bacillati</taxon>
        <taxon>Bacillota</taxon>
        <taxon>Clostridia</taxon>
        <taxon>Lachnospirales</taxon>
        <taxon>Lachnospiraceae</taxon>
        <taxon>Acetitomaculum</taxon>
    </lineage>
</organism>
<evidence type="ECO:0000256" key="1">
    <source>
        <dbReference type="ARBA" id="ARBA00022517"/>
    </source>
</evidence>
<evidence type="ECO:0000256" key="3">
    <source>
        <dbReference type="ARBA" id="ARBA00022722"/>
    </source>
</evidence>
<keyword evidence="9" id="KW-1185">Reference proteome</keyword>
<protein>
    <recommendedName>
        <fullName evidence="6">Mini-ribonuclease 3</fullName>
        <shortName evidence="6">Mini-3</shortName>
        <shortName evidence="6">Mini-RNase 3</shortName>
        <ecNumber evidence="6">3.1.26.-</ecNumber>
    </recommendedName>
    <alternativeName>
        <fullName evidence="6">Mini-RNase III</fullName>
        <shortName evidence="6">Mini-III</shortName>
    </alternativeName>
</protein>
<comment type="subunit">
    <text evidence="6">Homodimer.</text>
</comment>